<feature type="region of interest" description="Disordered" evidence="1">
    <location>
        <begin position="1"/>
        <end position="33"/>
    </location>
</feature>
<protein>
    <submittedName>
        <fullName evidence="2">Uncharacterized protein</fullName>
    </submittedName>
</protein>
<sequence>QEGVPVPVLQDAELPKLDRRPSQLRVRRRREGVVPRKDVGRLAPVVAIVRVGIGRAARPPVSDEVLPPLRRGCTRPGSARDRLPRPPRRRPPPASHGGPGAWRRRPRTTWTTARTGGPGRSGRPAGGTAGRRTRPTRPRGMRTGGGPGGAASSLRAGSSLLFKNAVATSEGGVPFLMLSLFLDRGSPG</sequence>
<proteinExistence type="predicted"/>
<name>K0RG62_THAOC</name>
<evidence type="ECO:0000256" key="1">
    <source>
        <dbReference type="SAM" id="MobiDB-lite"/>
    </source>
</evidence>
<feature type="compositionally biased region" description="Gly residues" evidence="1">
    <location>
        <begin position="116"/>
        <end position="129"/>
    </location>
</feature>
<feature type="non-terminal residue" evidence="2">
    <location>
        <position position="1"/>
    </location>
</feature>
<comment type="caution">
    <text evidence="2">The sequence shown here is derived from an EMBL/GenBank/DDBJ whole genome shotgun (WGS) entry which is preliminary data.</text>
</comment>
<gene>
    <name evidence="2" type="ORF">THAOC_28558</name>
</gene>
<dbReference type="EMBL" id="AGNL01040265">
    <property type="protein sequence ID" value="EJK52200.1"/>
    <property type="molecule type" value="Genomic_DNA"/>
</dbReference>
<reference evidence="2 3" key="1">
    <citation type="journal article" date="2012" name="Genome Biol.">
        <title>Genome and low-iron response of an oceanic diatom adapted to chronic iron limitation.</title>
        <authorList>
            <person name="Lommer M."/>
            <person name="Specht M."/>
            <person name="Roy A.S."/>
            <person name="Kraemer L."/>
            <person name="Andreson R."/>
            <person name="Gutowska M.A."/>
            <person name="Wolf J."/>
            <person name="Bergner S.V."/>
            <person name="Schilhabel M.B."/>
            <person name="Klostermeier U.C."/>
            <person name="Beiko R.G."/>
            <person name="Rosenstiel P."/>
            <person name="Hippler M."/>
            <person name="Laroche J."/>
        </authorList>
    </citation>
    <scope>NUCLEOTIDE SEQUENCE [LARGE SCALE GENOMIC DNA]</scope>
    <source>
        <strain evidence="2 3">CCMP1005</strain>
    </source>
</reference>
<organism evidence="2 3">
    <name type="scientific">Thalassiosira oceanica</name>
    <name type="common">Marine diatom</name>
    <dbReference type="NCBI Taxonomy" id="159749"/>
    <lineage>
        <taxon>Eukaryota</taxon>
        <taxon>Sar</taxon>
        <taxon>Stramenopiles</taxon>
        <taxon>Ochrophyta</taxon>
        <taxon>Bacillariophyta</taxon>
        <taxon>Coscinodiscophyceae</taxon>
        <taxon>Thalassiosirophycidae</taxon>
        <taxon>Thalassiosirales</taxon>
        <taxon>Thalassiosiraceae</taxon>
        <taxon>Thalassiosira</taxon>
    </lineage>
</organism>
<keyword evidence="3" id="KW-1185">Reference proteome</keyword>
<dbReference type="Proteomes" id="UP000266841">
    <property type="component" value="Unassembled WGS sequence"/>
</dbReference>
<feature type="compositionally biased region" description="Basic residues" evidence="1">
    <location>
        <begin position="131"/>
        <end position="140"/>
    </location>
</feature>
<dbReference type="AlphaFoldDB" id="K0RG62"/>
<evidence type="ECO:0000313" key="3">
    <source>
        <dbReference type="Proteomes" id="UP000266841"/>
    </source>
</evidence>
<accession>K0RG62</accession>
<feature type="region of interest" description="Disordered" evidence="1">
    <location>
        <begin position="53"/>
        <end position="152"/>
    </location>
</feature>
<evidence type="ECO:0000313" key="2">
    <source>
        <dbReference type="EMBL" id="EJK52200.1"/>
    </source>
</evidence>